<evidence type="ECO:0000313" key="2">
    <source>
        <dbReference type="EMBL" id="SHF11028.1"/>
    </source>
</evidence>
<dbReference type="GO" id="GO:0006508">
    <property type="term" value="P:proteolysis"/>
    <property type="evidence" value="ECO:0007669"/>
    <property type="project" value="InterPro"/>
</dbReference>
<organism evidence="2 3">
    <name type="scientific">Streptoalloteichus hindustanus</name>
    <dbReference type="NCBI Taxonomy" id="2017"/>
    <lineage>
        <taxon>Bacteria</taxon>
        <taxon>Bacillati</taxon>
        <taxon>Actinomycetota</taxon>
        <taxon>Actinomycetes</taxon>
        <taxon>Pseudonocardiales</taxon>
        <taxon>Pseudonocardiaceae</taxon>
        <taxon>Streptoalloteichus</taxon>
    </lineage>
</organism>
<proteinExistence type="predicted"/>
<gene>
    <name evidence="2" type="ORF">SAMN05444320_102541</name>
</gene>
<protein>
    <submittedName>
        <fullName evidence="2">Prolyl oligopeptidase family protein</fullName>
    </submittedName>
</protein>
<evidence type="ECO:0000313" key="3">
    <source>
        <dbReference type="Proteomes" id="UP000184501"/>
    </source>
</evidence>
<dbReference type="InterPro" id="IPR001375">
    <property type="entry name" value="Peptidase_S9_cat"/>
</dbReference>
<reference evidence="2 3" key="1">
    <citation type="submission" date="2016-11" db="EMBL/GenBank/DDBJ databases">
        <authorList>
            <person name="Jaros S."/>
            <person name="Januszkiewicz K."/>
            <person name="Wedrychowicz H."/>
        </authorList>
    </citation>
    <scope>NUCLEOTIDE SEQUENCE [LARGE SCALE GENOMIC DNA]</scope>
    <source>
        <strain evidence="2 3">DSM 44523</strain>
    </source>
</reference>
<evidence type="ECO:0000259" key="1">
    <source>
        <dbReference type="Pfam" id="PF00326"/>
    </source>
</evidence>
<dbReference type="Gene3D" id="3.40.50.1820">
    <property type="entry name" value="alpha/beta hydrolase"/>
    <property type="match status" value="1"/>
</dbReference>
<feature type="domain" description="Peptidase S9 prolyl oligopeptidase catalytic" evidence="1">
    <location>
        <begin position="3"/>
        <end position="114"/>
    </location>
</feature>
<accession>A0A1M4YZ95</accession>
<dbReference type="GO" id="GO:0008236">
    <property type="term" value="F:serine-type peptidase activity"/>
    <property type="evidence" value="ECO:0007669"/>
    <property type="project" value="InterPro"/>
</dbReference>
<dbReference type="EMBL" id="FQVN01000002">
    <property type="protein sequence ID" value="SHF11028.1"/>
    <property type="molecule type" value="Genomic_DNA"/>
</dbReference>
<dbReference type="InterPro" id="IPR029058">
    <property type="entry name" value="AB_hydrolase_fold"/>
</dbReference>
<dbReference type="STRING" id="2017.SAMN05444320_102541"/>
<name>A0A1M4YZ95_STRHI</name>
<dbReference type="Proteomes" id="UP000184501">
    <property type="component" value="Unassembled WGS sequence"/>
</dbReference>
<dbReference type="SUPFAM" id="SSF53474">
    <property type="entry name" value="alpha/beta-Hydrolases"/>
    <property type="match status" value="1"/>
</dbReference>
<dbReference type="OrthoDB" id="9812921at2"/>
<keyword evidence="3" id="KW-1185">Reference proteome</keyword>
<dbReference type="AlphaFoldDB" id="A0A1M4YZ95"/>
<sequence>MFDFPDFHKIGVAEFGNHENRCHHLDCTETYDGLDPTVWDQSSNVEAAGRLKGKLPLVHGGLDDNVSPHQTLRLVDRIIAHDKDFDLLIIPGAEHAYLGFEHYVARRRWDYLVRGLMGIEPPEGRLTPAPTGTEMIAEFMMT</sequence>
<dbReference type="Pfam" id="PF00326">
    <property type="entry name" value="Peptidase_S9"/>
    <property type="match status" value="1"/>
</dbReference>